<evidence type="ECO:0000259" key="2">
    <source>
        <dbReference type="Pfam" id="PF13480"/>
    </source>
</evidence>
<dbReference type="InterPro" id="IPR038740">
    <property type="entry name" value="BioF2-like_GNAT_dom"/>
</dbReference>
<evidence type="ECO:0000256" key="1">
    <source>
        <dbReference type="SAM" id="MobiDB-lite"/>
    </source>
</evidence>
<dbReference type="Gene3D" id="3.40.630.30">
    <property type="match status" value="1"/>
</dbReference>
<protein>
    <submittedName>
        <fullName evidence="3">GNAT family N-acetyltransferase</fullName>
    </submittedName>
</protein>
<feature type="region of interest" description="Disordered" evidence="1">
    <location>
        <begin position="353"/>
        <end position="372"/>
    </location>
</feature>
<reference evidence="3 4" key="1">
    <citation type="submission" date="2019-12" db="EMBL/GenBank/DDBJ databases">
        <title>Maritimibacter sp. nov. sp. isolated from sea sand.</title>
        <authorList>
            <person name="Kim J."/>
            <person name="Jeong S.E."/>
            <person name="Jung H.S."/>
            <person name="Jeon C.O."/>
        </authorList>
    </citation>
    <scope>NUCLEOTIDE SEQUENCE [LARGE SCALE GENOMIC DNA]</scope>
    <source>
        <strain evidence="3 4">DP07</strain>
    </source>
</reference>
<dbReference type="Proteomes" id="UP000467322">
    <property type="component" value="Unassembled WGS sequence"/>
</dbReference>
<comment type="caution">
    <text evidence="3">The sequence shown here is derived from an EMBL/GenBank/DDBJ whole genome shotgun (WGS) entry which is preliminary data.</text>
</comment>
<accession>A0A845M4M0</accession>
<evidence type="ECO:0000313" key="4">
    <source>
        <dbReference type="Proteomes" id="UP000467322"/>
    </source>
</evidence>
<feature type="domain" description="BioF2-like acetyltransferase" evidence="2">
    <location>
        <begin position="163"/>
        <end position="311"/>
    </location>
</feature>
<evidence type="ECO:0000313" key="3">
    <source>
        <dbReference type="EMBL" id="MZR13959.1"/>
    </source>
</evidence>
<feature type="compositionally biased region" description="Basic and acidic residues" evidence="1">
    <location>
        <begin position="353"/>
        <end position="362"/>
    </location>
</feature>
<dbReference type="GO" id="GO:0016740">
    <property type="term" value="F:transferase activity"/>
    <property type="evidence" value="ECO:0007669"/>
    <property type="project" value="UniProtKB-KW"/>
</dbReference>
<dbReference type="Pfam" id="PF13480">
    <property type="entry name" value="Acetyltransf_6"/>
    <property type="match status" value="1"/>
</dbReference>
<dbReference type="InterPro" id="IPR016181">
    <property type="entry name" value="Acyl_CoA_acyltransferase"/>
</dbReference>
<proteinExistence type="predicted"/>
<dbReference type="RefSeq" id="WP_161352087.1">
    <property type="nucleotide sequence ID" value="NZ_WTUX01000017.1"/>
</dbReference>
<dbReference type="EMBL" id="WTUX01000017">
    <property type="protein sequence ID" value="MZR13959.1"/>
    <property type="molecule type" value="Genomic_DNA"/>
</dbReference>
<dbReference type="SUPFAM" id="SSF55729">
    <property type="entry name" value="Acyl-CoA N-acyltransferases (Nat)"/>
    <property type="match status" value="1"/>
</dbReference>
<sequence>MSRQVQIVTQDDIAPSAWDAVVSPGQRKPKLLHDWAAAMARQYSRGGKLRVVAVGPRSAPEALLPLSVGEGWLRRHGFIANDDGGLAVARRDDAVLGDLAAGVIGLGKPVDLGFYPSDDPFIPAIRRAARGRAVVVLKPQETPSAPWLDLDASWAEPGTHLSRNTRQSLRRNERRLRELGEVTFEVIEPEPEAVDGLLDTAVAVEAKGWKDRTGTALSHDHRQQAFFRDYARTAAWAGRLHMAFLRLDGAAVAMSIGEIRDNVFWHYKIGYDESVAKFGPGAMMQNHLTAHLAERGVSRIEMQGHLAAYKKKWTDKAVPTTAVRIYPFTPRGLAAVGHDVARQGLKRFEARRMRAAKRETRKTPGTKPPRRG</sequence>
<organism evidence="3 4">
    <name type="scientific">Maritimibacter harenae</name>
    <dbReference type="NCBI Taxonomy" id="2606218"/>
    <lineage>
        <taxon>Bacteria</taxon>
        <taxon>Pseudomonadati</taxon>
        <taxon>Pseudomonadota</taxon>
        <taxon>Alphaproteobacteria</taxon>
        <taxon>Rhodobacterales</taxon>
        <taxon>Roseobacteraceae</taxon>
        <taxon>Maritimibacter</taxon>
    </lineage>
</organism>
<keyword evidence="3" id="KW-0808">Transferase</keyword>
<name>A0A845M4M0_9RHOB</name>
<gene>
    <name evidence="3" type="ORF">GQE99_13135</name>
</gene>
<dbReference type="AlphaFoldDB" id="A0A845M4M0"/>
<keyword evidence="4" id="KW-1185">Reference proteome</keyword>